<name>A0A3E1RC42_9BURK</name>
<keyword evidence="2" id="KW-0560">Oxidoreductase</keyword>
<dbReference type="InterPro" id="IPR006076">
    <property type="entry name" value="FAD-dep_OxRdtase"/>
</dbReference>
<evidence type="ECO:0000259" key="3">
    <source>
        <dbReference type="Pfam" id="PF01266"/>
    </source>
</evidence>
<dbReference type="Gene3D" id="3.50.50.60">
    <property type="entry name" value="FAD/NAD(P)-binding domain"/>
    <property type="match status" value="2"/>
</dbReference>
<comment type="similarity">
    <text evidence="1">Belongs to the DadA oxidoreductase family.</text>
</comment>
<dbReference type="InterPro" id="IPR036188">
    <property type="entry name" value="FAD/NAD-bd_sf"/>
</dbReference>
<dbReference type="PANTHER" id="PTHR13847">
    <property type="entry name" value="SARCOSINE DEHYDROGENASE-RELATED"/>
    <property type="match status" value="1"/>
</dbReference>
<organism evidence="4 5">
    <name type="scientific">Rhodoferax lacus</name>
    <dbReference type="NCBI Taxonomy" id="2184758"/>
    <lineage>
        <taxon>Bacteria</taxon>
        <taxon>Pseudomonadati</taxon>
        <taxon>Pseudomonadota</taxon>
        <taxon>Betaproteobacteria</taxon>
        <taxon>Burkholderiales</taxon>
        <taxon>Comamonadaceae</taxon>
        <taxon>Rhodoferax</taxon>
    </lineage>
</organism>
<accession>A0A3E1RC42</accession>
<dbReference type="Gene3D" id="3.30.9.10">
    <property type="entry name" value="D-Amino Acid Oxidase, subunit A, domain 2"/>
    <property type="match status" value="1"/>
</dbReference>
<dbReference type="AlphaFoldDB" id="A0A3E1RC42"/>
<dbReference type="GO" id="GO:0008718">
    <property type="term" value="F:D-amino-acid dehydrogenase activity"/>
    <property type="evidence" value="ECO:0007669"/>
    <property type="project" value="TreeGrafter"/>
</dbReference>
<dbReference type="OrthoDB" id="18526at2"/>
<dbReference type="Proteomes" id="UP000260665">
    <property type="component" value="Unassembled WGS sequence"/>
</dbReference>
<dbReference type="PANTHER" id="PTHR13847:SF280">
    <property type="entry name" value="D-AMINO ACID DEHYDROGENASE"/>
    <property type="match status" value="1"/>
</dbReference>
<dbReference type="EMBL" id="QFZK01000005">
    <property type="protein sequence ID" value="RFO96934.1"/>
    <property type="molecule type" value="Genomic_DNA"/>
</dbReference>
<dbReference type="RefSeq" id="WP_117176895.1">
    <property type="nucleotide sequence ID" value="NZ_QFZK01000005.1"/>
</dbReference>
<evidence type="ECO:0000256" key="1">
    <source>
        <dbReference type="ARBA" id="ARBA00009410"/>
    </source>
</evidence>
<dbReference type="Pfam" id="PF01266">
    <property type="entry name" value="DAO"/>
    <property type="match status" value="1"/>
</dbReference>
<protein>
    <submittedName>
        <fullName evidence="4">Amino acid dehydrogenase</fullName>
    </submittedName>
</protein>
<dbReference type="GO" id="GO:0005737">
    <property type="term" value="C:cytoplasm"/>
    <property type="evidence" value="ECO:0007669"/>
    <property type="project" value="TreeGrafter"/>
</dbReference>
<gene>
    <name evidence="4" type="ORF">DIC66_10600</name>
</gene>
<dbReference type="GO" id="GO:0055130">
    <property type="term" value="P:D-alanine catabolic process"/>
    <property type="evidence" value="ECO:0007669"/>
    <property type="project" value="TreeGrafter"/>
</dbReference>
<reference evidence="4 5" key="1">
    <citation type="submission" date="2018-05" db="EMBL/GenBank/DDBJ databases">
        <title>Rhodoferax soyangensis sp.nov., isolated from an oligotrophic freshwater lake.</title>
        <authorList>
            <person name="Park M."/>
        </authorList>
    </citation>
    <scope>NUCLEOTIDE SEQUENCE [LARGE SCALE GENOMIC DNA]</scope>
    <source>
        <strain evidence="4 5">IMCC26218</strain>
    </source>
</reference>
<evidence type="ECO:0000313" key="4">
    <source>
        <dbReference type="EMBL" id="RFO96934.1"/>
    </source>
</evidence>
<dbReference type="GO" id="GO:0005886">
    <property type="term" value="C:plasma membrane"/>
    <property type="evidence" value="ECO:0007669"/>
    <property type="project" value="TreeGrafter"/>
</dbReference>
<sequence length="414" mass="44185">MKIAVIGAGVVGICTAYELALDGHAVTVFERHAAVAEEASFACAGHQAPSLSHPMAFAPWPQASRLRTWLAPSAIALGRSSSLSDLRWLAGWKSAPKAYLERFAAAQALLSYSQQRQQTLATQAALVFEQSQGQLLILRSERELTASQERLAALKAQGIAAKVLTPEEARKLEPALGEGVTLHSAIHFPNDAHGNCRQFAHALKERALELGVVFHFATPVTALTQSAGLQVQTELLGAQSFDQVVLCAATGAATLLASTPRQIPLTRVWSYSLSAQIREPLNAPRSTVVDGHSRVSISRIGARVRVSGGAELGGSLQSRPEATTRLLYQTLQTHFPGAADFSRSMQLWKGASVFSPDALPLVGQSARPGVWLNLAHGHNGWGMACGSARILADMMQGKQADLDTALVQPARFKS</sequence>
<feature type="domain" description="FAD dependent oxidoreductase" evidence="3">
    <location>
        <begin position="2"/>
        <end position="394"/>
    </location>
</feature>
<keyword evidence="5" id="KW-1185">Reference proteome</keyword>
<comment type="caution">
    <text evidence="4">The sequence shown here is derived from an EMBL/GenBank/DDBJ whole genome shotgun (WGS) entry which is preliminary data.</text>
</comment>
<dbReference type="SUPFAM" id="SSF51905">
    <property type="entry name" value="FAD/NAD(P)-binding domain"/>
    <property type="match status" value="1"/>
</dbReference>
<evidence type="ECO:0000313" key="5">
    <source>
        <dbReference type="Proteomes" id="UP000260665"/>
    </source>
</evidence>
<proteinExistence type="inferred from homology"/>
<evidence type="ECO:0000256" key="2">
    <source>
        <dbReference type="ARBA" id="ARBA00023002"/>
    </source>
</evidence>